<keyword evidence="3" id="KW-1185">Reference proteome</keyword>
<evidence type="ECO:0000313" key="3">
    <source>
        <dbReference type="Proteomes" id="UP000002593"/>
    </source>
</evidence>
<dbReference type="HOGENOM" id="CLU_2802164_0_0_2"/>
<accession>A2BKX0</accession>
<sequence>MGKVLVAVVLEEEYARRLEEIAKRKGITIGEALEEALKTLLIGEPSTSSQALYSSLRGGRIQGIACH</sequence>
<gene>
    <name evidence="2" type="ordered locus">Hbut_0778</name>
</gene>
<dbReference type="AlphaFoldDB" id="A2BKX0"/>
<dbReference type="EMBL" id="CP000493">
    <property type="protein sequence ID" value="ABM80631.1"/>
    <property type="molecule type" value="Genomic_DNA"/>
</dbReference>
<dbReference type="Pfam" id="PF01402">
    <property type="entry name" value="RHH_1"/>
    <property type="match status" value="1"/>
</dbReference>
<feature type="domain" description="Ribbon-helix-helix protein CopG" evidence="1">
    <location>
        <begin position="8"/>
        <end position="41"/>
    </location>
</feature>
<dbReference type="InterPro" id="IPR002145">
    <property type="entry name" value="CopG"/>
</dbReference>
<dbReference type="KEGG" id="hbu:Hbut_0778"/>
<name>A2BKX0_HYPBU</name>
<proteinExistence type="predicted"/>
<evidence type="ECO:0000259" key="1">
    <source>
        <dbReference type="Pfam" id="PF01402"/>
    </source>
</evidence>
<dbReference type="Proteomes" id="UP000002593">
    <property type="component" value="Chromosome"/>
</dbReference>
<dbReference type="EnsemblBacteria" id="ABM80631">
    <property type="protein sequence ID" value="ABM80631"/>
    <property type="gene ID" value="Hbut_0778"/>
</dbReference>
<reference evidence="2 3" key="1">
    <citation type="journal article" date="2007" name="Archaea">
        <title>The genome of Hyperthermus butylicus: a sulfur-reducing, peptide fermenting, neutrophilic Crenarchaeote growing up to 108 degrees C.</title>
        <authorList>
            <person name="Brugger K."/>
            <person name="Chen L."/>
            <person name="Stark M."/>
            <person name="Zibat A."/>
            <person name="Redder P."/>
            <person name="Ruepp A."/>
            <person name="Awayez M."/>
            <person name="She Q."/>
            <person name="Garrett R.A."/>
            <person name="Klenk H.P."/>
        </authorList>
    </citation>
    <scope>NUCLEOTIDE SEQUENCE [LARGE SCALE GENOMIC DNA]</scope>
    <source>
        <strain evidence="3">DSM 5456 / JCM 9403 / PLM1-5</strain>
    </source>
</reference>
<evidence type="ECO:0000313" key="2">
    <source>
        <dbReference type="EMBL" id="ABM80631.1"/>
    </source>
</evidence>
<dbReference type="GO" id="GO:0006355">
    <property type="term" value="P:regulation of DNA-templated transcription"/>
    <property type="evidence" value="ECO:0007669"/>
    <property type="project" value="InterPro"/>
</dbReference>
<protein>
    <recommendedName>
        <fullName evidence="1">Ribbon-helix-helix protein CopG domain-containing protein</fullName>
    </recommendedName>
</protein>
<organism evidence="2 3">
    <name type="scientific">Hyperthermus butylicus (strain DSM 5456 / JCM 9403 / PLM1-5)</name>
    <dbReference type="NCBI Taxonomy" id="415426"/>
    <lineage>
        <taxon>Archaea</taxon>
        <taxon>Thermoproteota</taxon>
        <taxon>Thermoprotei</taxon>
        <taxon>Desulfurococcales</taxon>
        <taxon>Pyrodictiaceae</taxon>
        <taxon>Hyperthermus</taxon>
    </lineage>
</organism>